<evidence type="ECO:0000256" key="4">
    <source>
        <dbReference type="ARBA" id="ARBA00022490"/>
    </source>
</evidence>
<feature type="region of interest" description="Disordered" evidence="7">
    <location>
        <begin position="414"/>
        <end position="434"/>
    </location>
</feature>
<dbReference type="PANTHER" id="PTHR13738">
    <property type="entry name" value="TROPONIN I"/>
    <property type="match status" value="1"/>
</dbReference>
<reference evidence="9 10" key="1">
    <citation type="journal article" date="2020" name="bioRxiv">
        <title>Sequence and annotation of 42 cannabis genomes reveals extensive copy number variation in cannabinoid synthesis and pathogen resistance genes.</title>
        <authorList>
            <person name="Mckernan K.J."/>
            <person name="Helbert Y."/>
            <person name="Kane L.T."/>
            <person name="Ebling H."/>
            <person name="Zhang L."/>
            <person name="Liu B."/>
            <person name="Eaton Z."/>
            <person name="Mclaughlin S."/>
            <person name="Kingan S."/>
            <person name="Baybayan P."/>
            <person name="Concepcion G."/>
            <person name="Jordan M."/>
            <person name="Riva A."/>
            <person name="Barbazuk W."/>
            <person name="Harkins T."/>
        </authorList>
    </citation>
    <scope>NUCLEOTIDE SEQUENCE [LARGE SCALE GENOMIC DNA]</scope>
    <source>
        <strain evidence="10">cv. Jamaican Lion 4</strain>
        <tissue evidence="9">Leaf</tissue>
    </source>
</reference>
<keyword evidence="4" id="KW-0963">Cytoplasm</keyword>
<evidence type="ECO:0000256" key="3">
    <source>
        <dbReference type="ARBA" id="ARBA00010042"/>
    </source>
</evidence>
<feature type="compositionally biased region" description="Basic and acidic residues" evidence="7">
    <location>
        <begin position="1185"/>
        <end position="1217"/>
    </location>
</feature>
<evidence type="ECO:0000256" key="5">
    <source>
        <dbReference type="ARBA" id="ARBA00023212"/>
    </source>
</evidence>
<protein>
    <recommendedName>
        <fullName evidence="8">Inner centromere protein ARK-binding domain-containing protein</fullName>
    </recommendedName>
</protein>
<comment type="subcellular location">
    <subcellularLocation>
        <location evidence="2">Cytoplasm</location>
        <location evidence="2">Cytoskeleton</location>
        <location evidence="2">Spindle</location>
    </subcellularLocation>
    <subcellularLocation>
        <location evidence="1">Nucleus</location>
    </subcellularLocation>
</comment>
<dbReference type="GO" id="GO:0005634">
    <property type="term" value="C:nucleus"/>
    <property type="evidence" value="ECO:0007669"/>
    <property type="project" value="UniProtKB-SubCell"/>
</dbReference>
<dbReference type="Pfam" id="PF03941">
    <property type="entry name" value="INCENP_ARK-bind"/>
    <property type="match status" value="1"/>
</dbReference>
<feature type="compositionally biased region" description="Basic and acidic residues" evidence="7">
    <location>
        <begin position="416"/>
        <end position="425"/>
    </location>
</feature>
<comment type="similarity">
    <text evidence="3">Belongs to the INCENP family.</text>
</comment>
<dbReference type="EMBL" id="JAATIP010000070">
    <property type="protein sequence ID" value="KAF4378921.1"/>
    <property type="molecule type" value="Genomic_DNA"/>
</dbReference>
<evidence type="ECO:0000313" key="10">
    <source>
        <dbReference type="Proteomes" id="UP000525078"/>
    </source>
</evidence>
<dbReference type="Proteomes" id="UP000525078">
    <property type="component" value="Unassembled WGS sequence"/>
</dbReference>
<feature type="non-terminal residue" evidence="9">
    <location>
        <position position="1"/>
    </location>
</feature>
<keyword evidence="5" id="KW-0206">Cytoskeleton</keyword>
<feature type="compositionally biased region" description="Polar residues" evidence="7">
    <location>
        <begin position="298"/>
        <end position="313"/>
    </location>
</feature>
<organism evidence="9 10">
    <name type="scientific">Cannabis sativa</name>
    <name type="common">Hemp</name>
    <name type="synonym">Marijuana</name>
    <dbReference type="NCBI Taxonomy" id="3483"/>
    <lineage>
        <taxon>Eukaryota</taxon>
        <taxon>Viridiplantae</taxon>
        <taxon>Streptophyta</taxon>
        <taxon>Embryophyta</taxon>
        <taxon>Tracheophyta</taxon>
        <taxon>Spermatophyta</taxon>
        <taxon>Magnoliopsida</taxon>
        <taxon>eudicotyledons</taxon>
        <taxon>Gunneridae</taxon>
        <taxon>Pentapetalae</taxon>
        <taxon>rosids</taxon>
        <taxon>fabids</taxon>
        <taxon>Rosales</taxon>
        <taxon>Cannabaceae</taxon>
        <taxon>Cannabis</taxon>
    </lineage>
</organism>
<evidence type="ECO:0000256" key="2">
    <source>
        <dbReference type="ARBA" id="ARBA00004186"/>
    </source>
</evidence>
<dbReference type="InterPro" id="IPR005635">
    <property type="entry name" value="Inner_centromere_prot_ARK-bd"/>
</dbReference>
<feature type="compositionally biased region" description="Basic and acidic residues" evidence="7">
    <location>
        <begin position="1225"/>
        <end position="1243"/>
    </location>
</feature>
<evidence type="ECO:0000256" key="1">
    <source>
        <dbReference type="ARBA" id="ARBA00004123"/>
    </source>
</evidence>
<feature type="region of interest" description="Disordered" evidence="7">
    <location>
        <begin position="1051"/>
        <end position="1071"/>
    </location>
</feature>
<feature type="region of interest" description="Disordered" evidence="7">
    <location>
        <begin position="292"/>
        <end position="313"/>
    </location>
</feature>
<keyword evidence="6" id="KW-0539">Nucleus</keyword>
<proteinExistence type="inferred from homology"/>
<evidence type="ECO:0000256" key="7">
    <source>
        <dbReference type="SAM" id="MobiDB-lite"/>
    </source>
</evidence>
<name>A0A7J6G7F6_CANSA</name>
<accession>A0A7J6G7F6</accession>
<feature type="region of interest" description="Disordered" evidence="7">
    <location>
        <begin position="690"/>
        <end position="711"/>
    </location>
</feature>
<evidence type="ECO:0000259" key="8">
    <source>
        <dbReference type="Pfam" id="PF03941"/>
    </source>
</evidence>
<dbReference type="PANTHER" id="PTHR13738:SF1">
    <property type="entry name" value="TROPONIN I"/>
    <property type="match status" value="1"/>
</dbReference>
<dbReference type="GO" id="GO:0005819">
    <property type="term" value="C:spindle"/>
    <property type="evidence" value="ECO:0007669"/>
    <property type="project" value="UniProtKB-SubCell"/>
</dbReference>
<evidence type="ECO:0000256" key="6">
    <source>
        <dbReference type="ARBA" id="ARBA00023242"/>
    </source>
</evidence>
<feature type="domain" description="Inner centromere protein ARK-binding" evidence="8">
    <location>
        <begin position="1305"/>
        <end position="1355"/>
    </location>
</feature>
<evidence type="ECO:0000313" key="9">
    <source>
        <dbReference type="EMBL" id="KAF4378921.1"/>
    </source>
</evidence>
<dbReference type="InterPro" id="IPR050875">
    <property type="entry name" value="Troponin_I"/>
</dbReference>
<feature type="region of interest" description="Disordered" evidence="7">
    <location>
        <begin position="1162"/>
        <end position="1267"/>
    </location>
</feature>
<comment type="caution">
    <text evidence="9">The sequence shown here is derived from an EMBL/GenBank/DDBJ whole genome shotgun (WGS) entry which is preliminary data.</text>
</comment>
<sequence length="1363" mass="152249">RSFSSPSSSPIKLKQFSLSKLSEEFLSLEFCVWVLHDCEVKVYNDKMSTIEKLCVQIFERKSWIIDQVKQQTLLFDKHLASKLLIEGLAPPPWFWNSDYTELNGEDIISGVLLSRPRSVIPFSYSHCSVYEKPIVEATNEEHPNGSCSKVSMESRELGGWNCARRASVCVESKVCDDFDHAGCASVGVSTLDHCNTFVKDRINEGEDDSITSPQDQRDTRLAEVSHEAALSLAKIQRSKSRQKALELRTGSKTAKTRLKHANNFSGRIPISFLEDDLNNNCTVEGVKLSDPCRKENESTMNSTKSSKRQQSSLNAGCSSNFVGEDGIVFTDSIGPLIQQSSLGNQEQREVKVGENRINEKGRDSSNNVIREDGAAVTQQSNQLPMSVNHFSSHYNNCITAEADVIASRLKGVTAHSVDKDREGRSLETSSPHLSESAGVIDEGMFENHQENLNLSLDEREVLSQEICVEDAVDEDAVSAVQGTPRAEKSVAIQTLQHCYKSSKEKYSLRDPLVSLQVVGESSHGSGLKEISSSKISNVNETKTTTPVIVIPCSISKDETENSKNSQFCTHDATDVGLSQSTEREIAAKSTAKTSFDALLEGSTRNKRRSGSSDTLLALPGEKEIAVFLVNKDSKDHGLKHVLDSQDLQSPQGNIQLDISKGQIGEIPQNEESGMLKGSKSSLKLLDQEDDCNMKDRDLSATTPYTSADEESESYHVSSVLRKSSGALGKEEARVEDLSKDIFDEISQRTLEENQLSYHLEDNFQIRNTDSLTYSNSLHLTGADETMHVLESFIFQSDDEQSCIVDEGINFDKLSIPKTSIERASILEQLCRSVCLQTPVSCSSTFYGLDKISNLYQSVPTGLLEGMDKPVDDNDRMTEVFNCAFEGRTYSDCLSNTSNQCEWDIKKPCMSPVRKGWDRIISKSDSSENRMSLIPELPCICEENENVDEVAETYQEGIVSEIHTSSAKREPLAEIIANLVESETEPHIDRSSLDSVNTEFSFNGTQKRSRKNIGNGTGSKRRYINKENHSMLMGATASKGKTRLIRNQFSKPNVSTRASSRRGGPSLTVTEPKPSNVISNITSFIPLVQQKQAVAAITGKRDVKVKALEAAEAAKRLAEKKDNERKAKKEAMKLERVRLEQENLRRLALQKKQKEVEKKIKEAGMAAKKRQREKEERKEKQRKRMRGEETRKQKLHTQKQDKDAKYRTMDDKGHDIKESKRRNHKKMEQKNEDDNLQRVSKAEHAATQASTIDDRGPSIVHEDNGVSSDLVKSLKVNNLDNPTRTENLFATANLEKSYDISPYKCSDDEEEEDDVPNTKFVPSWARKSSVALIVSSQERVDPLTIFPPESFCSIDEDSQRKFCK</sequence>
<gene>
    <name evidence="9" type="ORF">F8388_022008</name>
</gene>
<feature type="compositionally biased region" description="Basic and acidic residues" evidence="7">
    <location>
        <begin position="1251"/>
        <end position="1263"/>
    </location>
</feature>